<dbReference type="SUPFAM" id="SSF55785">
    <property type="entry name" value="PYP-like sensor domain (PAS domain)"/>
    <property type="match status" value="3"/>
</dbReference>
<dbReference type="InterPro" id="IPR036890">
    <property type="entry name" value="HATPase_C_sf"/>
</dbReference>
<dbReference type="SUPFAM" id="SSF55874">
    <property type="entry name" value="ATPase domain of HSP90 chaperone/DNA topoisomerase II/histidine kinase"/>
    <property type="match status" value="1"/>
</dbReference>
<evidence type="ECO:0000256" key="4">
    <source>
        <dbReference type="ARBA" id="ARBA00022679"/>
    </source>
</evidence>
<dbReference type="Proteomes" id="UP000316882">
    <property type="component" value="Unassembled WGS sequence"/>
</dbReference>
<dbReference type="InterPro" id="IPR036097">
    <property type="entry name" value="HisK_dim/P_sf"/>
</dbReference>
<dbReference type="InterPro" id="IPR003661">
    <property type="entry name" value="HisK_dim/P_dom"/>
</dbReference>
<accession>A0A4Y3PSL2</accession>
<dbReference type="Pfam" id="PF00512">
    <property type="entry name" value="HisKA"/>
    <property type="match status" value="1"/>
</dbReference>
<dbReference type="Pfam" id="PF13426">
    <property type="entry name" value="PAS_9"/>
    <property type="match status" value="1"/>
</dbReference>
<dbReference type="GO" id="GO:0005524">
    <property type="term" value="F:ATP binding"/>
    <property type="evidence" value="ECO:0007669"/>
    <property type="project" value="UniProtKB-KW"/>
</dbReference>
<feature type="domain" description="PAC" evidence="12">
    <location>
        <begin position="225"/>
        <end position="277"/>
    </location>
</feature>
<dbReference type="Pfam" id="PF08447">
    <property type="entry name" value="PAS_3"/>
    <property type="match status" value="1"/>
</dbReference>
<comment type="caution">
    <text evidence="13">The sequence shown here is derived from an EMBL/GenBank/DDBJ whole genome shotgun (WGS) entry which is preliminary data.</text>
</comment>
<organism evidence="13 14">
    <name type="scientific">Brevibacillus parabrevis</name>
    <dbReference type="NCBI Taxonomy" id="54914"/>
    <lineage>
        <taxon>Bacteria</taxon>
        <taxon>Bacillati</taxon>
        <taxon>Bacillota</taxon>
        <taxon>Bacilli</taxon>
        <taxon>Bacillales</taxon>
        <taxon>Paenibacillaceae</taxon>
        <taxon>Brevibacillus</taxon>
    </lineage>
</organism>
<dbReference type="STRING" id="54914.AV540_24330"/>
<evidence type="ECO:0000256" key="5">
    <source>
        <dbReference type="ARBA" id="ARBA00022741"/>
    </source>
</evidence>
<evidence type="ECO:0000313" key="14">
    <source>
        <dbReference type="Proteomes" id="UP000316882"/>
    </source>
</evidence>
<dbReference type="InterPro" id="IPR013656">
    <property type="entry name" value="PAS_4"/>
</dbReference>
<dbReference type="CDD" id="cd00082">
    <property type="entry name" value="HisKA"/>
    <property type="match status" value="1"/>
</dbReference>
<dbReference type="RefSeq" id="WP_122963668.1">
    <property type="nucleotide sequence ID" value="NZ_BJMH01000013.1"/>
</dbReference>
<dbReference type="SMART" id="SM00091">
    <property type="entry name" value="PAS"/>
    <property type="match status" value="3"/>
</dbReference>
<dbReference type="SMART" id="SM00388">
    <property type="entry name" value="HisKA"/>
    <property type="match status" value="1"/>
</dbReference>
<keyword evidence="14" id="KW-1185">Reference proteome</keyword>
<dbReference type="PANTHER" id="PTHR43065:SF34">
    <property type="entry name" value="SPORULATION KINASE A"/>
    <property type="match status" value="1"/>
</dbReference>
<feature type="domain" description="PAS" evidence="11">
    <location>
        <begin position="26"/>
        <end position="68"/>
    </location>
</feature>
<evidence type="ECO:0000256" key="8">
    <source>
        <dbReference type="ARBA" id="ARBA00022969"/>
    </source>
</evidence>
<dbReference type="Gene3D" id="3.30.565.10">
    <property type="entry name" value="Histidine kinase-like ATPase, C-terminal domain"/>
    <property type="match status" value="1"/>
</dbReference>
<name>A0A4Y3PSL2_BREPA</name>
<dbReference type="SUPFAM" id="SSF47384">
    <property type="entry name" value="Homodimeric domain of signal transducing histidine kinase"/>
    <property type="match status" value="1"/>
</dbReference>
<dbReference type="AlphaFoldDB" id="A0A4Y3PSL2"/>
<evidence type="ECO:0000256" key="1">
    <source>
        <dbReference type="ARBA" id="ARBA00000085"/>
    </source>
</evidence>
<dbReference type="PANTHER" id="PTHR43065">
    <property type="entry name" value="SENSOR HISTIDINE KINASE"/>
    <property type="match status" value="1"/>
</dbReference>
<dbReference type="InterPro" id="IPR035965">
    <property type="entry name" value="PAS-like_dom_sf"/>
</dbReference>
<keyword evidence="3" id="KW-0597">Phosphoprotein</keyword>
<dbReference type="PRINTS" id="PR00344">
    <property type="entry name" value="BCTRLSENSOR"/>
</dbReference>
<keyword evidence="7" id="KW-0067">ATP-binding</keyword>
<dbReference type="InterPro" id="IPR004358">
    <property type="entry name" value="Sig_transdc_His_kin-like_C"/>
</dbReference>
<evidence type="ECO:0000259" key="10">
    <source>
        <dbReference type="PROSITE" id="PS50109"/>
    </source>
</evidence>
<dbReference type="PROSITE" id="PS50113">
    <property type="entry name" value="PAC"/>
    <property type="match status" value="3"/>
</dbReference>
<evidence type="ECO:0000259" key="12">
    <source>
        <dbReference type="PROSITE" id="PS50113"/>
    </source>
</evidence>
<feature type="domain" description="PAS" evidence="11">
    <location>
        <begin position="152"/>
        <end position="222"/>
    </location>
</feature>
<keyword evidence="9" id="KW-0902">Two-component regulatory system</keyword>
<evidence type="ECO:0000313" key="13">
    <source>
        <dbReference type="EMBL" id="GEB33331.1"/>
    </source>
</evidence>
<dbReference type="Pfam" id="PF08448">
    <property type="entry name" value="PAS_4"/>
    <property type="match status" value="1"/>
</dbReference>
<keyword evidence="5" id="KW-0547">Nucleotide-binding</keyword>
<dbReference type="InterPro" id="IPR000014">
    <property type="entry name" value="PAS"/>
</dbReference>
<dbReference type="EC" id="2.7.13.3" evidence="2"/>
<dbReference type="FunFam" id="1.10.287.130:FF:000040">
    <property type="entry name" value="PAS domain-containing sensor histidine kinase"/>
    <property type="match status" value="1"/>
</dbReference>
<dbReference type="GO" id="GO:0030435">
    <property type="term" value="P:sporulation resulting in formation of a cellular spore"/>
    <property type="evidence" value="ECO:0007669"/>
    <property type="project" value="UniProtKB-KW"/>
</dbReference>
<protein>
    <recommendedName>
        <fullName evidence="2">histidine kinase</fullName>
        <ecNumber evidence="2">2.7.13.3</ecNumber>
    </recommendedName>
</protein>
<evidence type="ECO:0000256" key="7">
    <source>
        <dbReference type="ARBA" id="ARBA00022840"/>
    </source>
</evidence>
<keyword evidence="6" id="KW-0418">Kinase</keyword>
<dbReference type="InterPro" id="IPR001610">
    <property type="entry name" value="PAC"/>
</dbReference>
<keyword evidence="8" id="KW-0749">Sporulation</keyword>
<dbReference type="Pfam" id="PF02518">
    <property type="entry name" value="HATPase_c"/>
    <property type="match status" value="1"/>
</dbReference>
<dbReference type="SMART" id="SM00387">
    <property type="entry name" value="HATPase_c"/>
    <property type="match status" value="1"/>
</dbReference>
<dbReference type="InterPro" id="IPR003594">
    <property type="entry name" value="HATPase_dom"/>
</dbReference>
<dbReference type="Gene3D" id="1.10.287.130">
    <property type="match status" value="1"/>
</dbReference>
<dbReference type="CDD" id="cd00130">
    <property type="entry name" value="PAS"/>
    <property type="match status" value="3"/>
</dbReference>
<dbReference type="Gene3D" id="3.30.450.20">
    <property type="entry name" value="PAS domain"/>
    <property type="match status" value="3"/>
</dbReference>
<keyword evidence="4" id="KW-0808">Transferase</keyword>
<dbReference type="InterPro" id="IPR000700">
    <property type="entry name" value="PAS-assoc_C"/>
</dbReference>
<evidence type="ECO:0000256" key="3">
    <source>
        <dbReference type="ARBA" id="ARBA00022553"/>
    </source>
</evidence>
<sequence length="624" mass="70155">MTDKLTPTYKWKKRRSHPDAARLFFPDQILKAFFHFTTDAISISDMNNQIVLVNQAFEQYYGWSLAEINASPYCFIPDELVNETRQLFDAVRNMGVHLTNYETIRRRKDGTQVEVTLSAAPIRDANGSIIAASCLTRDISERKRVEKALLQTETKYRLLIDHTQDIVTIFDESLKRVYVSPSVEQQLGYLPSELVSPGSLEITHPDDFPLLLTKKQEIFEKNQPVFLEFRSRHKNGTWISFETRGIPVASEDGTVKNVMFVSRNVMERKVSEAALSKIRKESQLIAEHTDDLILITDKHGDIVHLSPSYERVTGTMRHAGKLSFKNIHPDDLERVDLQFQDLMETLEPRTCEFRYRTVSGDWLVLEAKGTPILADNGECDGFIIVSRDITERRNNEMLLRNAEKLSVIGELAAGIAHEIRNPLTSLRGFIQLLKPTLVDHQMYADIMLSELDRINFIVSELLVLAKPHNVKIKSLPLVFLLKNVLTLLASEANLKNIRFHTAFGCDPLISGEENQLKQVFINVIKNAIEAMSGHGDVTLTTSAKAAGQVVITITDNGCGIPEELLPKLGEPFFTTKDNGTGLGLMISRKIIKDHDGHLEVSSKPGEGTTVKITLPIVAAEKGLS</sequence>
<evidence type="ECO:0000256" key="9">
    <source>
        <dbReference type="ARBA" id="ARBA00023012"/>
    </source>
</evidence>
<evidence type="ECO:0000259" key="11">
    <source>
        <dbReference type="PROSITE" id="PS50112"/>
    </source>
</evidence>
<dbReference type="EMBL" id="BJMH01000013">
    <property type="protein sequence ID" value="GEB33331.1"/>
    <property type="molecule type" value="Genomic_DNA"/>
</dbReference>
<dbReference type="PROSITE" id="PS50109">
    <property type="entry name" value="HIS_KIN"/>
    <property type="match status" value="1"/>
</dbReference>
<feature type="domain" description="PAC" evidence="12">
    <location>
        <begin position="349"/>
        <end position="401"/>
    </location>
</feature>
<comment type="catalytic activity">
    <reaction evidence="1">
        <text>ATP + protein L-histidine = ADP + protein N-phospho-L-histidine.</text>
        <dbReference type="EC" id="2.7.13.3"/>
    </reaction>
</comment>
<feature type="domain" description="PAC" evidence="12">
    <location>
        <begin position="99"/>
        <end position="151"/>
    </location>
</feature>
<reference evidence="13 14" key="1">
    <citation type="submission" date="2019-06" db="EMBL/GenBank/DDBJ databases">
        <title>Whole genome shotgun sequence of Brevibacillus parabrevis NBRC 12334.</title>
        <authorList>
            <person name="Hosoyama A."/>
            <person name="Uohara A."/>
            <person name="Ohji S."/>
            <person name="Ichikawa N."/>
        </authorList>
    </citation>
    <scope>NUCLEOTIDE SEQUENCE [LARGE SCALE GENOMIC DNA]</scope>
    <source>
        <strain evidence="13 14">NBRC 12334</strain>
    </source>
</reference>
<dbReference type="GO" id="GO:0000155">
    <property type="term" value="F:phosphorelay sensor kinase activity"/>
    <property type="evidence" value="ECO:0007669"/>
    <property type="project" value="InterPro"/>
</dbReference>
<feature type="domain" description="Histidine kinase" evidence="10">
    <location>
        <begin position="414"/>
        <end position="618"/>
    </location>
</feature>
<proteinExistence type="predicted"/>
<dbReference type="SMART" id="SM00086">
    <property type="entry name" value="PAC"/>
    <property type="match status" value="3"/>
</dbReference>
<dbReference type="PROSITE" id="PS50112">
    <property type="entry name" value="PAS"/>
    <property type="match status" value="2"/>
</dbReference>
<evidence type="ECO:0000256" key="2">
    <source>
        <dbReference type="ARBA" id="ARBA00012438"/>
    </source>
</evidence>
<dbReference type="InterPro" id="IPR013655">
    <property type="entry name" value="PAS_fold_3"/>
</dbReference>
<gene>
    <name evidence="13" type="ORF">BPA01_29110</name>
</gene>
<dbReference type="InterPro" id="IPR005467">
    <property type="entry name" value="His_kinase_dom"/>
</dbReference>
<dbReference type="NCBIfam" id="TIGR00229">
    <property type="entry name" value="sensory_box"/>
    <property type="match status" value="3"/>
</dbReference>
<evidence type="ECO:0000256" key="6">
    <source>
        <dbReference type="ARBA" id="ARBA00022777"/>
    </source>
</evidence>